<dbReference type="PANTHER" id="PTHR37326">
    <property type="entry name" value="BLL3975 PROTEIN"/>
    <property type="match status" value="1"/>
</dbReference>
<protein>
    <submittedName>
        <fullName evidence="6">Succinylglutamate desuccinylase</fullName>
    </submittedName>
</protein>
<dbReference type="Proteomes" id="UP000614996">
    <property type="component" value="Unassembled WGS sequence"/>
</dbReference>
<dbReference type="GO" id="GO:0016788">
    <property type="term" value="F:hydrolase activity, acting on ester bonds"/>
    <property type="evidence" value="ECO:0007669"/>
    <property type="project" value="InterPro"/>
</dbReference>
<dbReference type="CDD" id="cd06230">
    <property type="entry name" value="M14_ASTE_ASPA_like"/>
    <property type="match status" value="1"/>
</dbReference>
<sequence length="313" mass="32767">MSTSPGHTVDQVPVTTLPDGHQLALTVHTVTGAAPGPRIVWLGGVHGDEPLGPETVRRALAEIDPAQLSGTVTAVPVANPLALQALSRNTPVDGINLNRIFPGNRGGSVTEQIAAVLCEIIAGADHLIDFHSGGNFATVEYSYLHEPGAEMSRAYGCSLLYQHASYVGSATDWALQQGIGAMVSELGGGGQRIDHYLDKGVAGTLNVLRTLKMLPGEPTPPPADQSIITTLRILQPAVGGVLQSDYGADRIGERIPQGTVLGRILSPYTFEELEVLTAPFEPSILVLARESVTNVLPGEYGYMVADGATATPA</sequence>
<name>A0A8J4ELH6_9ACTN</name>
<proteinExistence type="predicted"/>
<dbReference type="PANTHER" id="PTHR37326:SF1">
    <property type="entry name" value="BLL3975 PROTEIN"/>
    <property type="match status" value="1"/>
</dbReference>
<comment type="caution">
    <text evidence="6">The sequence shown here is derived from an EMBL/GenBank/DDBJ whole genome shotgun (WGS) entry which is preliminary data.</text>
</comment>
<dbReference type="Pfam" id="PF24827">
    <property type="entry name" value="AstE_AspA_cat"/>
    <property type="match status" value="1"/>
</dbReference>
<dbReference type="GO" id="GO:0016811">
    <property type="term" value="F:hydrolase activity, acting on carbon-nitrogen (but not peptide) bonds, in linear amides"/>
    <property type="evidence" value="ECO:0007669"/>
    <property type="project" value="InterPro"/>
</dbReference>
<evidence type="ECO:0000313" key="7">
    <source>
        <dbReference type="Proteomes" id="UP000614996"/>
    </source>
</evidence>
<organism evidence="6 7">
    <name type="scientific">Actinocatenispora comari</name>
    <dbReference type="NCBI Taxonomy" id="2807577"/>
    <lineage>
        <taxon>Bacteria</taxon>
        <taxon>Bacillati</taxon>
        <taxon>Actinomycetota</taxon>
        <taxon>Actinomycetes</taxon>
        <taxon>Micromonosporales</taxon>
        <taxon>Micromonosporaceae</taxon>
        <taxon>Actinocatenispora</taxon>
    </lineage>
</organism>
<evidence type="ECO:0000256" key="3">
    <source>
        <dbReference type="ARBA" id="ARBA00022801"/>
    </source>
</evidence>
<evidence type="ECO:0000256" key="1">
    <source>
        <dbReference type="ARBA" id="ARBA00001947"/>
    </source>
</evidence>
<reference evidence="7" key="1">
    <citation type="journal article" date="2021" name="Int. J. Syst. Evol. Microbiol.">
        <title>Actinocatenispora comari sp. nov., an endophytic actinomycete isolated from aerial parts of Comarum salesowianum.</title>
        <authorList>
            <person name="Oyunbileg N."/>
            <person name="Iizaka Y."/>
            <person name="Hamada M."/>
            <person name="Davaapurev B.O."/>
            <person name="Fukumoto A."/>
            <person name="Tsetseg B."/>
            <person name="Kato F."/>
            <person name="Tamura T."/>
            <person name="Batkhuu J."/>
            <person name="Anzai Y."/>
        </authorList>
    </citation>
    <scope>NUCLEOTIDE SEQUENCE [LARGE SCALE GENOMIC DNA]</scope>
    <source>
        <strain evidence="7">NUM-2625</strain>
    </source>
</reference>
<dbReference type="Gene3D" id="3.40.630.10">
    <property type="entry name" value="Zn peptidases"/>
    <property type="match status" value="1"/>
</dbReference>
<keyword evidence="7" id="KW-1185">Reference proteome</keyword>
<dbReference type="InterPro" id="IPR053138">
    <property type="entry name" value="N-alpha-Ac-DABA_deacetylase"/>
</dbReference>
<keyword evidence="2" id="KW-0479">Metal-binding</keyword>
<keyword evidence="4" id="KW-0862">Zinc</keyword>
<accession>A0A8J4ELH6</accession>
<gene>
    <name evidence="6" type="ORF">NUM_34340</name>
</gene>
<dbReference type="SUPFAM" id="SSF53187">
    <property type="entry name" value="Zn-dependent exopeptidases"/>
    <property type="match status" value="1"/>
</dbReference>
<evidence type="ECO:0000256" key="4">
    <source>
        <dbReference type="ARBA" id="ARBA00022833"/>
    </source>
</evidence>
<dbReference type="EMBL" id="BOPO01000055">
    <property type="protein sequence ID" value="GIL28180.1"/>
    <property type="molecule type" value="Genomic_DNA"/>
</dbReference>
<evidence type="ECO:0000313" key="6">
    <source>
        <dbReference type="EMBL" id="GIL28180.1"/>
    </source>
</evidence>
<keyword evidence="3" id="KW-0378">Hydrolase</keyword>
<dbReference type="InterPro" id="IPR055438">
    <property type="entry name" value="AstE_AspA_cat"/>
</dbReference>
<feature type="domain" description="Succinylglutamate desuccinylase/Aspartoacylase catalytic" evidence="5">
    <location>
        <begin position="35"/>
        <end position="210"/>
    </location>
</feature>
<evidence type="ECO:0000259" key="5">
    <source>
        <dbReference type="Pfam" id="PF24827"/>
    </source>
</evidence>
<dbReference type="RefSeq" id="WP_207125891.1">
    <property type="nucleotide sequence ID" value="NZ_BOPO01000055.1"/>
</dbReference>
<comment type="cofactor">
    <cofactor evidence="1">
        <name>Zn(2+)</name>
        <dbReference type="ChEBI" id="CHEBI:29105"/>
    </cofactor>
</comment>
<dbReference type="AlphaFoldDB" id="A0A8J4ELH6"/>
<dbReference type="InterPro" id="IPR043795">
    <property type="entry name" value="N-alpha-Ac-DABA-like"/>
</dbReference>
<dbReference type="PIRSF" id="PIRSF039012">
    <property type="entry name" value="ASP"/>
    <property type="match status" value="1"/>
</dbReference>
<dbReference type="GO" id="GO:0046872">
    <property type="term" value="F:metal ion binding"/>
    <property type="evidence" value="ECO:0007669"/>
    <property type="project" value="UniProtKB-KW"/>
</dbReference>
<evidence type="ECO:0000256" key="2">
    <source>
        <dbReference type="ARBA" id="ARBA00022723"/>
    </source>
</evidence>